<dbReference type="RefSeq" id="WP_130441256.1">
    <property type="nucleotide sequence ID" value="NZ_SHKR01000011.1"/>
</dbReference>
<feature type="domain" description="YCII-related" evidence="2">
    <location>
        <begin position="32"/>
        <end position="98"/>
    </location>
</feature>
<gene>
    <name evidence="3" type="ORF">EV645_1622</name>
</gene>
<dbReference type="InterPro" id="IPR011008">
    <property type="entry name" value="Dimeric_a/b-barrel"/>
</dbReference>
<dbReference type="EMBL" id="SHKR01000011">
    <property type="protein sequence ID" value="RZU19411.1"/>
    <property type="molecule type" value="Genomic_DNA"/>
</dbReference>
<dbReference type="SUPFAM" id="SSF54909">
    <property type="entry name" value="Dimeric alpha+beta barrel"/>
    <property type="match status" value="1"/>
</dbReference>
<evidence type="ECO:0000313" key="4">
    <source>
        <dbReference type="Proteomes" id="UP000292027"/>
    </source>
</evidence>
<dbReference type="Proteomes" id="UP000292027">
    <property type="component" value="Unassembled WGS sequence"/>
</dbReference>
<organism evidence="3 4">
    <name type="scientific">Kribbella rubisoli</name>
    <dbReference type="NCBI Taxonomy" id="3075929"/>
    <lineage>
        <taxon>Bacteria</taxon>
        <taxon>Bacillati</taxon>
        <taxon>Actinomycetota</taxon>
        <taxon>Actinomycetes</taxon>
        <taxon>Propionibacteriales</taxon>
        <taxon>Kribbellaceae</taxon>
        <taxon>Kribbella</taxon>
    </lineage>
</organism>
<accession>A0A4Q7X8K4</accession>
<dbReference type="Gene3D" id="3.30.70.1060">
    <property type="entry name" value="Dimeric alpha+beta barrel"/>
    <property type="match status" value="1"/>
</dbReference>
<name>A0A4Q7X8K4_9ACTN</name>
<evidence type="ECO:0000256" key="1">
    <source>
        <dbReference type="ARBA" id="ARBA00007689"/>
    </source>
</evidence>
<dbReference type="AlphaFoldDB" id="A0A4Q7X8K4"/>
<comment type="similarity">
    <text evidence="1">Belongs to the YciI family.</text>
</comment>
<protein>
    <recommendedName>
        <fullName evidence="2">YCII-related domain-containing protein</fullName>
    </recommendedName>
</protein>
<evidence type="ECO:0000313" key="3">
    <source>
        <dbReference type="EMBL" id="RZU19411.1"/>
    </source>
</evidence>
<reference evidence="3 4" key="1">
    <citation type="journal article" date="2015" name="Stand. Genomic Sci.">
        <title>Genomic Encyclopedia of Bacterial and Archaeal Type Strains, Phase III: the genomes of soil and plant-associated and newly described type strains.</title>
        <authorList>
            <person name="Whitman W.B."/>
            <person name="Woyke T."/>
            <person name="Klenk H.P."/>
            <person name="Zhou Y."/>
            <person name="Lilburn T.G."/>
            <person name="Beck B.J."/>
            <person name="De Vos P."/>
            <person name="Vandamme P."/>
            <person name="Eisen J.A."/>
            <person name="Garrity G."/>
            <person name="Hugenholtz P."/>
            <person name="Kyrpides N.C."/>
        </authorList>
    </citation>
    <scope>NUCLEOTIDE SEQUENCE [LARGE SCALE GENOMIC DNA]</scope>
    <source>
        <strain evidence="3 4">VKM Ac-2540</strain>
    </source>
</reference>
<proteinExistence type="inferred from homology"/>
<sequence length="117" mass="12369">MSLYLISFEKGAMDHIPAEDFPDVGKAAHAVIRESKDAGVYVFGGGLSYEDGDVEWGVVATDGSVTDGPDPEGKELVGGLTIVDVPTRAAALEWAAKIAVACRCAQDVRKFGDDPER</sequence>
<evidence type="ECO:0000259" key="2">
    <source>
        <dbReference type="Pfam" id="PF03795"/>
    </source>
</evidence>
<comment type="caution">
    <text evidence="3">The sequence shown here is derived from an EMBL/GenBank/DDBJ whole genome shotgun (WGS) entry which is preliminary data.</text>
</comment>
<dbReference type="InterPro" id="IPR005545">
    <property type="entry name" value="YCII"/>
</dbReference>
<keyword evidence="4" id="KW-1185">Reference proteome</keyword>
<dbReference type="OrthoDB" id="3212458at2"/>
<dbReference type="Pfam" id="PF03795">
    <property type="entry name" value="YCII"/>
    <property type="match status" value="1"/>
</dbReference>